<feature type="transmembrane region" description="Helical" evidence="2">
    <location>
        <begin position="37"/>
        <end position="55"/>
    </location>
</feature>
<feature type="compositionally biased region" description="Low complexity" evidence="1">
    <location>
        <begin position="256"/>
        <end position="279"/>
    </location>
</feature>
<reference evidence="3 4" key="1">
    <citation type="submission" date="2018-01" db="EMBL/GenBank/DDBJ databases">
        <title>Deinococcus koreensis sp. nov., a radiation-resistant bacterium isolated from river water.</title>
        <authorList>
            <person name="Choi A."/>
        </authorList>
    </citation>
    <scope>NUCLEOTIDE SEQUENCE [LARGE SCALE GENOMIC DNA]</scope>
    <source>
        <strain evidence="3 4">SJW1-2</strain>
    </source>
</reference>
<protein>
    <submittedName>
        <fullName evidence="3">Uncharacterized protein</fullName>
    </submittedName>
</protein>
<keyword evidence="4" id="KW-1185">Reference proteome</keyword>
<feature type="compositionally biased region" description="Basic and acidic residues" evidence="1">
    <location>
        <begin position="368"/>
        <end position="377"/>
    </location>
</feature>
<dbReference type="RefSeq" id="WP_103309353.1">
    <property type="nucleotide sequence ID" value="NZ_PPPD01000001.1"/>
</dbReference>
<evidence type="ECO:0000256" key="2">
    <source>
        <dbReference type="SAM" id="Phobius"/>
    </source>
</evidence>
<feature type="compositionally biased region" description="Low complexity" evidence="1">
    <location>
        <begin position="201"/>
        <end position="222"/>
    </location>
</feature>
<evidence type="ECO:0000256" key="1">
    <source>
        <dbReference type="SAM" id="MobiDB-lite"/>
    </source>
</evidence>
<proteinExistence type="predicted"/>
<feature type="region of interest" description="Disordered" evidence="1">
    <location>
        <begin position="201"/>
        <end position="423"/>
    </location>
</feature>
<dbReference type="Proteomes" id="UP000236379">
    <property type="component" value="Unassembled WGS sequence"/>
</dbReference>
<feature type="transmembrane region" description="Helical" evidence="2">
    <location>
        <begin position="67"/>
        <end position="86"/>
    </location>
</feature>
<keyword evidence="2" id="KW-0812">Transmembrane</keyword>
<name>A0A2K3UUA8_9DEIO</name>
<feature type="compositionally biased region" description="Low complexity" evidence="1">
    <location>
        <begin position="401"/>
        <end position="419"/>
    </location>
</feature>
<comment type="caution">
    <text evidence="3">The sequence shown here is derived from an EMBL/GenBank/DDBJ whole genome shotgun (WGS) entry which is preliminary data.</text>
</comment>
<dbReference type="AlphaFoldDB" id="A0A2K3UUA8"/>
<keyword evidence="2" id="KW-0472">Membrane</keyword>
<dbReference type="EMBL" id="PPPD01000001">
    <property type="protein sequence ID" value="PNY80124.1"/>
    <property type="molecule type" value="Genomic_DNA"/>
</dbReference>
<gene>
    <name evidence="3" type="ORF">CVO96_01025</name>
</gene>
<evidence type="ECO:0000313" key="4">
    <source>
        <dbReference type="Proteomes" id="UP000236379"/>
    </source>
</evidence>
<sequence>MTTSVPSSLPSSALPQALEDALGRVQRAHERQRRRAALRRGLAGLALTLLGLGMVKTLNLAPLPLPLAGLLAAGVGVCTGLVLLRAPRLTRLDAARLSDRRAALDGLLTTALTLPGTARSSPVAPASSGAAPWEAALSVRVLAQAQAAAPSLHAARIVPPTPRRAWSWPAGLLGLALLVWLLPPLPRGPVTATVPPAAVVGETTPSQASPAAGPTANPAGAPIVNEPEPEAAGASADLPAAGGRGPGTSAAPVSDAASGAGRARGPASPGAPAASTEPAARLREARQAVGAGAEGATSSGPARGGQRTQDTPFGSRESGEFRNQSVTSPDRLASAPYDPSTAPGARPMQQKSDPGSSGLRSASGGRGIESEGADKCVEGCLTNDDMNRGAQPAAGKPRAPGGETASGTSDSGSGAAGSSSGVGLGVGELRAIESRVRADLGAGESLNADRIQVLAAPQAEAGPGRTRTDVGARWLRSPEPPAASASIPDSARATVRAYFERGSDRPSPVSTSPAPTPQRTSP</sequence>
<accession>A0A2K3UUA8</accession>
<organism evidence="3 4">
    <name type="scientific">Deinococcus koreensis</name>
    <dbReference type="NCBI Taxonomy" id="2054903"/>
    <lineage>
        <taxon>Bacteria</taxon>
        <taxon>Thermotogati</taxon>
        <taxon>Deinococcota</taxon>
        <taxon>Deinococci</taxon>
        <taxon>Deinococcales</taxon>
        <taxon>Deinococcaceae</taxon>
        <taxon>Deinococcus</taxon>
    </lineage>
</organism>
<feature type="region of interest" description="Disordered" evidence="1">
    <location>
        <begin position="455"/>
        <end position="522"/>
    </location>
</feature>
<feature type="transmembrane region" description="Helical" evidence="2">
    <location>
        <begin position="165"/>
        <end position="183"/>
    </location>
</feature>
<feature type="compositionally biased region" description="Polar residues" evidence="1">
    <location>
        <begin position="296"/>
        <end position="312"/>
    </location>
</feature>
<keyword evidence="2" id="KW-1133">Transmembrane helix</keyword>
<evidence type="ECO:0000313" key="3">
    <source>
        <dbReference type="EMBL" id="PNY80124.1"/>
    </source>
</evidence>
<dbReference type="OrthoDB" id="74363at2"/>
<feature type="compositionally biased region" description="Low complexity" evidence="1">
    <location>
        <begin position="482"/>
        <end position="491"/>
    </location>
</feature>
<feature type="compositionally biased region" description="Low complexity" evidence="1">
    <location>
        <begin position="231"/>
        <end position="241"/>
    </location>
</feature>